<dbReference type="Proteomes" id="UP000682733">
    <property type="component" value="Unassembled WGS sequence"/>
</dbReference>
<accession>A0A8S2H6A8</accession>
<gene>
    <name evidence="1" type="ORF">OVA965_LOCUS5357</name>
    <name evidence="2" type="ORF">TMI583_LOCUS5354</name>
</gene>
<evidence type="ECO:0000313" key="2">
    <source>
        <dbReference type="EMBL" id="CAF3599221.1"/>
    </source>
</evidence>
<dbReference type="AlphaFoldDB" id="A0A8S2H6A8"/>
<evidence type="ECO:0000313" key="1">
    <source>
        <dbReference type="EMBL" id="CAF0815221.1"/>
    </source>
</evidence>
<sequence>MPSSDFAQLFTDSIQVSDFCDSTDDEDVWRRLDLTSYKEYIPMPFLPIPTDSLSWHPEFMISFYALVEVQFDKKHKLYNVQHRRDGKIEQNNLSQ</sequence>
<dbReference type="Proteomes" id="UP000677228">
    <property type="component" value="Unassembled WGS sequence"/>
</dbReference>
<dbReference type="EMBL" id="CAJOBA010001499">
    <property type="protein sequence ID" value="CAF3599221.1"/>
    <property type="molecule type" value="Genomic_DNA"/>
</dbReference>
<dbReference type="EMBL" id="CAJNOK010001500">
    <property type="protein sequence ID" value="CAF0815221.1"/>
    <property type="molecule type" value="Genomic_DNA"/>
</dbReference>
<evidence type="ECO:0000313" key="3">
    <source>
        <dbReference type="Proteomes" id="UP000682733"/>
    </source>
</evidence>
<proteinExistence type="predicted"/>
<protein>
    <submittedName>
        <fullName evidence="2">Uncharacterized protein</fullName>
    </submittedName>
</protein>
<name>A0A8S2H6A8_9BILA</name>
<reference evidence="2" key="1">
    <citation type="submission" date="2021-02" db="EMBL/GenBank/DDBJ databases">
        <authorList>
            <person name="Nowell W R."/>
        </authorList>
    </citation>
    <scope>NUCLEOTIDE SEQUENCE</scope>
</reference>
<comment type="caution">
    <text evidence="2">The sequence shown here is derived from an EMBL/GenBank/DDBJ whole genome shotgun (WGS) entry which is preliminary data.</text>
</comment>
<organism evidence="2 3">
    <name type="scientific">Didymodactylos carnosus</name>
    <dbReference type="NCBI Taxonomy" id="1234261"/>
    <lineage>
        <taxon>Eukaryota</taxon>
        <taxon>Metazoa</taxon>
        <taxon>Spiralia</taxon>
        <taxon>Gnathifera</taxon>
        <taxon>Rotifera</taxon>
        <taxon>Eurotatoria</taxon>
        <taxon>Bdelloidea</taxon>
        <taxon>Philodinida</taxon>
        <taxon>Philodinidae</taxon>
        <taxon>Didymodactylos</taxon>
    </lineage>
</organism>